<sequence length="212" mass="23932">MTPEVPTKLYKELPSIFSFDNSIGTFNIVNSTKACGPRSAIPVGPRFQADVPDWVGPPCKEQLFDSKWLDFKVWPLKGKKLEASNGQIGKGRPHICLCQTPGSTIFDEMGEVASGLWTHRQQESFNNLVKMTSGLKDKSFLKQAIQYFPCKSRENIVSYYFNVIVLRRMSKLTRLASAAVAADSDDDDEDEDEDEDEEKEGKPRKLLSRYLT</sequence>
<name>A0A7J7MF09_9MAGN</name>
<organism evidence="2 3">
    <name type="scientific">Kingdonia uniflora</name>
    <dbReference type="NCBI Taxonomy" id="39325"/>
    <lineage>
        <taxon>Eukaryota</taxon>
        <taxon>Viridiplantae</taxon>
        <taxon>Streptophyta</taxon>
        <taxon>Embryophyta</taxon>
        <taxon>Tracheophyta</taxon>
        <taxon>Spermatophyta</taxon>
        <taxon>Magnoliopsida</taxon>
        <taxon>Ranunculales</taxon>
        <taxon>Circaeasteraceae</taxon>
        <taxon>Kingdonia</taxon>
    </lineage>
</organism>
<comment type="caution">
    <text evidence="2">The sequence shown here is derived from an EMBL/GenBank/DDBJ whole genome shotgun (WGS) entry which is preliminary data.</text>
</comment>
<dbReference type="EMBL" id="JACGCM010001560">
    <property type="protein sequence ID" value="KAF6153486.1"/>
    <property type="molecule type" value="Genomic_DNA"/>
</dbReference>
<dbReference type="AlphaFoldDB" id="A0A7J7MF09"/>
<keyword evidence="3" id="KW-1185">Reference proteome</keyword>
<feature type="region of interest" description="Disordered" evidence="1">
    <location>
        <begin position="179"/>
        <end position="212"/>
    </location>
</feature>
<reference evidence="2 3" key="1">
    <citation type="journal article" date="2020" name="IScience">
        <title>Genome Sequencing of the Endangered Kingdonia uniflora (Circaeasteraceae, Ranunculales) Reveals Potential Mechanisms of Evolutionary Specialization.</title>
        <authorList>
            <person name="Sun Y."/>
            <person name="Deng T."/>
            <person name="Zhang A."/>
            <person name="Moore M.J."/>
            <person name="Landis J.B."/>
            <person name="Lin N."/>
            <person name="Zhang H."/>
            <person name="Zhang X."/>
            <person name="Huang J."/>
            <person name="Zhang X."/>
            <person name="Sun H."/>
            <person name="Wang H."/>
        </authorList>
    </citation>
    <scope>NUCLEOTIDE SEQUENCE [LARGE SCALE GENOMIC DNA]</scope>
    <source>
        <strain evidence="2">TB1705</strain>
        <tissue evidence="2">Leaf</tissue>
    </source>
</reference>
<proteinExistence type="predicted"/>
<protein>
    <recommendedName>
        <fullName evidence="4">ELM2 domain-containing protein</fullName>
    </recommendedName>
</protein>
<evidence type="ECO:0008006" key="4">
    <source>
        <dbReference type="Google" id="ProtNLM"/>
    </source>
</evidence>
<feature type="compositionally biased region" description="Basic residues" evidence="1">
    <location>
        <begin position="202"/>
        <end position="212"/>
    </location>
</feature>
<accession>A0A7J7MF09</accession>
<evidence type="ECO:0000313" key="2">
    <source>
        <dbReference type="EMBL" id="KAF6153486.1"/>
    </source>
</evidence>
<evidence type="ECO:0000256" key="1">
    <source>
        <dbReference type="SAM" id="MobiDB-lite"/>
    </source>
</evidence>
<dbReference type="OrthoDB" id="1938526at2759"/>
<gene>
    <name evidence="2" type="ORF">GIB67_027353</name>
</gene>
<dbReference type="Proteomes" id="UP000541444">
    <property type="component" value="Unassembled WGS sequence"/>
</dbReference>
<dbReference type="PANTHER" id="PTHR46872:SF10">
    <property type="entry name" value="MYB-LIKE DOMAIN-CONTAINING PROTEIN"/>
    <property type="match status" value="1"/>
</dbReference>
<feature type="compositionally biased region" description="Acidic residues" evidence="1">
    <location>
        <begin position="183"/>
        <end position="198"/>
    </location>
</feature>
<evidence type="ECO:0000313" key="3">
    <source>
        <dbReference type="Proteomes" id="UP000541444"/>
    </source>
</evidence>
<dbReference type="PANTHER" id="PTHR46872">
    <property type="entry name" value="DNA BINDING PROTEIN"/>
    <property type="match status" value="1"/>
</dbReference>